<proteinExistence type="predicted"/>
<accession>A0ABY4GA67</accession>
<keyword evidence="2" id="KW-1185">Reference proteome</keyword>
<reference evidence="1" key="1">
    <citation type="submission" date="2022-04" db="EMBL/GenBank/DDBJ databases">
        <title>Hymenobacter sp. isolated from the air.</title>
        <authorList>
            <person name="Won M."/>
            <person name="Lee C.-M."/>
            <person name="Woen H.-Y."/>
            <person name="Kwon S.-W."/>
        </authorList>
    </citation>
    <scope>NUCLEOTIDE SEQUENCE</scope>
    <source>
        <strain evidence="1">5420S-77</strain>
    </source>
</reference>
<sequence length="87" mass="10321">MPTSHPNFRVLPFLDQIELVWDEGRHIAPRYEGKDTLVLYHMQGDFFVEMFYNHVDNVLQERLRTFVSTAFLEPYAAYIKLDDLALD</sequence>
<name>A0ABY4GA67_9BACT</name>
<gene>
    <name evidence="1" type="ORF">MUN86_07660</name>
</gene>
<dbReference type="RefSeq" id="WP_245123723.1">
    <property type="nucleotide sequence ID" value="NZ_CP095061.1"/>
</dbReference>
<protein>
    <submittedName>
        <fullName evidence="1">Uncharacterized protein</fullName>
    </submittedName>
</protein>
<organism evidence="1 2">
    <name type="scientific">Hymenobacter volaticus</name>
    <dbReference type="NCBI Taxonomy" id="2932254"/>
    <lineage>
        <taxon>Bacteria</taxon>
        <taxon>Pseudomonadati</taxon>
        <taxon>Bacteroidota</taxon>
        <taxon>Cytophagia</taxon>
        <taxon>Cytophagales</taxon>
        <taxon>Hymenobacteraceae</taxon>
        <taxon>Hymenobacter</taxon>
    </lineage>
</organism>
<dbReference type="Proteomes" id="UP000830401">
    <property type="component" value="Chromosome"/>
</dbReference>
<evidence type="ECO:0000313" key="1">
    <source>
        <dbReference type="EMBL" id="UOQ67728.1"/>
    </source>
</evidence>
<dbReference type="EMBL" id="CP095061">
    <property type="protein sequence ID" value="UOQ67728.1"/>
    <property type="molecule type" value="Genomic_DNA"/>
</dbReference>
<evidence type="ECO:0000313" key="2">
    <source>
        <dbReference type="Proteomes" id="UP000830401"/>
    </source>
</evidence>